<evidence type="ECO:0000313" key="3">
    <source>
        <dbReference type="Proteomes" id="UP000265520"/>
    </source>
</evidence>
<organism evidence="2 3">
    <name type="scientific">Trifolium medium</name>
    <dbReference type="NCBI Taxonomy" id="97028"/>
    <lineage>
        <taxon>Eukaryota</taxon>
        <taxon>Viridiplantae</taxon>
        <taxon>Streptophyta</taxon>
        <taxon>Embryophyta</taxon>
        <taxon>Tracheophyta</taxon>
        <taxon>Spermatophyta</taxon>
        <taxon>Magnoliopsida</taxon>
        <taxon>eudicotyledons</taxon>
        <taxon>Gunneridae</taxon>
        <taxon>Pentapetalae</taxon>
        <taxon>rosids</taxon>
        <taxon>fabids</taxon>
        <taxon>Fabales</taxon>
        <taxon>Fabaceae</taxon>
        <taxon>Papilionoideae</taxon>
        <taxon>50 kb inversion clade</taxon>
        <taxon>NPAAA clade</taxon>
        <taxon>Hologalegina</taxon>
        <taxon>IRL clade</taxon>
        <taxon>Trifolieae</taxon>
        <taxon>Trifolium</taxon>
    </lineage>
</organism>
<dbReference type="Proteomes" id="UP000265520">
    <property type="component" value="Unassembled WGS sequence"/>
</dbReference>
<dbReference type="AlphaFoldDB" id="A0A392MXA7"/>
<reference evidence="2 3" key="1">
    <citation type="journal article" date="2018" name="Front. Plant Sci.">
        <title>Red Clover (Trifolium pratense) and Zigzag Clover (T. medium) - A Picture of Genomic Similarities and Differences.</title>
        <authorList>
            <person name="Dluhosova J."/>
            <person name="Istvanek J."/>
            <person name="Nedelnik J."/>
            <person name="Repkova J."/>
        </authorList>
    </citation>
    <scope>NUCLEOTIDE SEQUENCE [LARGE SCALE GENOMIC DNA]</scope>
    <source>
        <strain evidence="3">cv. 10/8</strain>
        <tissue evidence="2">Leaf</tissue>
    </source>
</reference>
<feature type="non-terminal residue" evidence="2">
    <location>
        <position position="41"/>
    </location>
</feature>
<comment type="caution">
    <text evidence="2">The sequence shown here is derived from an EMBL/GenBank/DDBJ whole genome shotgun (WGS) entry which is preliminary data.</text>
</comment>
<keyword evidence="3" id="KW-1185">Reference proteome</keyword>
<gene>
    <name evidence="2" type="ORF">A2U01_0013105</name>
</gene>
<evidence type="ECO:0000256" key="1">
    <source>
        <dbReference type="SAM" id="MobiDB-lite"/>
    </source>
</evidence>
<name>A0A392MXA7_9FABA</name>
<feature type="region of interest" description="Disordered" evidence="1">
    <location>
        <begin position="1"/>
        <end position="21"/>
    </location>
</feature>
<evidence type="ECO:0000313" key="2">
    <source>
        <dbReference type="EMBL" id="MCH92170.1"/>
    </source>
</evidence>
<sequence>MTDSCSNASKSLKTQETATKAHRKYNKMCADIALDYYNNKN</sequence>
<accession>A0A392MXA7</accession>
<proteinExistence type="predicted"/>
<protein>
    <submittedName>
        <fullName evidence="2">Uncharacterized protein</fullName>
    </submittedName>
</protein>
<feature type="compositionally biased region" description="Polar residues" evidence="1">
    <location>
        <begin position="1"/>
        <end position="18"/>
    </location>
</feature>
<dbReference type="EMBL" id="LXQA010022056">
    <property type="protein sequence ID" value="MCH92170.1"/>
    <property type="molecule type" value="Genomic_DNA"/>
</dbReference>